<dbReference type="CDD" id="cd15787">
    <property type="entry name" value="YycH_N"/>
    <property type="match status" value="1"/>
</dbReference>
<dbReference type="Gene3D" id="3.10.450.310">
    <property type="match status" value="1"/>
</dbReference>
<dbReference type="PATRIC" id="fig|665952.3.peg.1151"/>
<organism evidence="3 4">
    <name type="scientific">Bacillus smithii 7_3_47FAA</name>
    <dbReference type="NCBI Taxonomy" id="665952"/>
    <lineage>
        <taxon>Bacteria</taxon>
        <taxon>Bacillati</taxon>
        <taxon>Bacillota</taxon>
        <taxon>Bacilli</taxon>
        <taxon>Bacillales</taxon>
        <taxon>Bacillaceae</taxon>
        <taxon>Bacillus</taxon>
    </lineage>
</organism>
<evidence type="ECO:0000313" key="4">
    <source>
        <dbReference type="Proteomes" id="UP000011747"/>
    </source>
</evidence>
<dbReference type="Pfam" id="PF07435">
    <property type="entry name" value="YycH"/>
    <property type="match status" value="1"/>
</dbReference>
<comment type="caution">
    <text evidence="3">The sequence shown here is derived from an EMBL/GenBank/DDBJ whole genome shotgun (WGS) entry which is preliminary data.</text>
</comment>
<dbReference type="InterPro" id="IPR042274">
    <property type="entry name" value="YycH/YycI_2"/>
</dbReference>
<evidence type="ECO:0000259" key="2">
    <source>
        <dbReference type="Pfam" id="PF07435"/>
    </source>
</evidence>
<keyword evidence="1" id="KW-0472">Membrane</keyword>
<reference evidence="3 4" key="1">
    <citation type="submission" date="2011-09" db="EMBL/GenBank/DDBJ databases">
        <title>The Genome Sequence of Bacillus smithii 7_3_47FAA.</title>
        <authorList>
            <consortium name="The Broad Institute Genome Sequencing Platform"/>
            <person name="Earl A."/>
            <person name="Ward D."/>
            <person name="Feldgarden M."/>
            <person name="Gevers D."/>
            <person name="Daigneault M."/>
            <person name="Strauss J."/>
            <person name="Allen-Vercoe E."/>
            <person name="Young S.K."/>
            <person name="Zeng Q."/>
            <person name="Gargeya S."/>
            <person name="Fitzgerald M."/>
            <person name="Haas B."/>
            <person name="Abouelleil A."/>
            <person name="Alvarado L."/>
            <person name="Arachchi H.M."/>
            <person name="Berlin A."/>
            <person name="Brown A."/>
            <person name="Chapman S.B."/>
            <person name="Chen Z."/>
            <person name="Dunbar C."/>
            <person name="Freedman E."/>
            <person name="Gearin G."/>
            <person name="Goldberg J."/>
            <person name="Griggs A."/>
            <person name="Gujja S."/>
            <person name="Heiman D."/>
            <person name="Howarth C."/>
            <person name="Larson L."/>
            <person name="Lui A."/>
            <person name="MacDonald P.J.P."/>
            <person name="Montmayeur A."/>
            <person name="Murphy C."/>
            <person name="Neiman D."/>
            <person name="Pearson M."/>
            <person name="Priest M."/>
            <person name="Roberts A."/>
            <person name="Saif S."/>
            <person name="Shea T."/>
            <person name="Shenoy N."/>
            <person name="Sisk P."/>
            <person name="Stolte C."/>
            <person name="Sykes S."/>
            <person name="Wortman J."/>
            <person name="Nusbaum C."/>
            <person name="Birren B."/>
        </authorList>
    </citation>
    <scope>NUCLEOTIDE SEQUENCE [LARGE SCALE GENOMIC DNA]</scope>
    <source>
        <strain evidence="3 4">7_3_47FAA</strain>
    </source>
</reference>
<dbReference type="HOGENOM" id="CLU_037125_2_0_9"/>
<feature type="transmembrane region" description="Helical" evidence="1">
    <location>
        <begin position="7"/>
        <end position="27"/>
    </location>
</feature>
<protein>
    <recommendedName>
        <fullName evidence="2">Regulatory protein YycH domain-containing protein</fullName>
    </recommendedName>
</protein>
<keyword evidence="1" id="KW-0812">Transmembrane</keyword>
<sequence length="443" mass="51876">MKKYENIKSVILAVLVVASAILTWNIWTYQPDYETINNHYLYEVEISENRDASSLIKPVKIIFHKEGAHYGTVNERDIDTMMKELMKWKFYDFRNVSRYFNQKELQRLVNGNGRVDIEYSAQVPLKMYQNVLHFEDKKLPNGTFDHIILNDMNTAGSEATVYFVSVHNKAVYKTTIASSQLKEWKKIYLTKVNDKKEYSAYKFKTGTVYLPKEKTTMIRYKYIPDFIETEKFKDALFSDPHFVKKNVNSEGEEYTDGSSLMRVNYTNNMMFYVNPAQEAELGHISDLNDLMGKSIQFVNEHGGWTDKYRYFDSDLKESKIVYRLFVNGYPVFNENGMAEIQQYWGKEKIYKYERPYFTLNISLPSETVEITLPSAQEALDFLSKQPDFNPNLLEDMEIGYQLIRSPKNSKILILEPAWYYKYGESWFPLTNKNSGGGNQSGLE</sequence>
<feature type="domain" description="Regulatory protein YycH" evidence="2">
    <location>
        <begin position="5"/>
        <end position="432"/>
    </location>
</feature>
<accession>G9QJI5</accession>
<dbReference type="Proteomes" id="UP000011747">
    <property type="component" value="Unassembled WGS sequence"/>
</dbReference>
<dbReference type="AlphaFoldDB" id="G9QJI5"/>
<dbReference type="Gene3D" id="3.30.310.160">
    <property type="entry name" value="YycH protein, domain 2"/>
    <property type="match status" value="1"/>
</dbReference>
<dbReference type="RefSeq" id="WP_003353451.1">
    <property type="nucleotide sequence ID" value="NZ_JH414747.1"/>
</dbReference>
<gene>
    <name evidence="3" type="ORF">HMPREF1015_01868</name>
</gene>
<keyword evidence="1" id="KW-1133">Transmembrane helix</keyword>
<name>G9QJI5_9BACI</name>
<evidence type="ECO:0000313" key="3">
    <source>
        <dbReference type="EMBL" id="EHL78719.1"/>
    </source>
</evidence>
<keyword evidence="4" id="KW-1185">Reference proteome</keyword>
<proteinExistence type="predicted"/>
<dbReference type="InterPro" id="IPR009996">
    <property type="entry name" value="YycH"/>
</dbReference>
<dbReference type="EMBL" id="ACWF01000059">
    <property type="protein sequence ID" value="EHL78719.1"/>
    <property type="molecule type" value="Genomic_DNA"/>
</dbReference>
<evidence type="ECO:0000256" key="1">
    <source>
        <dbReference type="SAM" id="Phobius"/>
    </source>
</evidence>